<sequence length="295" mass="31756">MTLAESANGAVLRTEVAVTLGALNPRAYEDAALAADATGYDAVFMSDHLVIPERREGSLHQGQEVSPTTPLTDALSYLSFLAAKTTRIKLGTFVYLLGLRHPFVAARAFGTLDNVSGGRAICGVGAGWLTSEWDAVGLDPRSRGARLNEAIDICRLLWTSNDSTSFTGRHFQFEGIRFVPKPVADRSIPIMVGGESRVALRRAALRGDGWLGRRHTPESAALAVAELNAIREDEGVDGDFKVTVIGDVDSPEDLVSWSKAGVNRVVTMPWTSSRTAAKDIEAHAERIGLDPNRDT</sequence>
<dbReference type="GO" id="GO:0008726">
    <property type="term" value="F:alkanesulfonate monooxygenase activity"/>
    <property type="evidence" value="ECO:0007669"/>
    <property type="project" value="TreeGrafter"/>
</dbReference>
<dbReference type="InterPro" id="IPR011251">
    <property type="entry name" value="Luciferase-like_dom"/>
</dbReference>
<evidence type="ECO:0000313" key="6">
    <source>
        <dbReference type="EMBL" id="PQP21976.1"/>
    </source>
</evidence>
<name>A0A2S8J4I9_RHOOP</name>
<dbReference type="Gene3D" id="3.20.20.30">
    <property type="entry name" value="Luciferase-like domain"/>
    <property type="match status" value="1"/>
</dbReference>
<dbReference type="EMBL" id="PUIO01000033">
    <property type="protein sequence ID" value="PQP21976.1"/>
    <property type="molecule type" value="Genomic_DNA"/>
</dbReference>
<dbReference type="InterPro" id="IPR036661">
    <property type="entry name" value="Luciferase-like_sf"/>
</dbReference>
<keyword evidence="4" id="KW-0503">Monooxygenase</keyword>
<dbReference type="GO" id="GO:0046306">
    <property type="term" value="P:alkanesulfonate catabolic process"/>
    <property type="evidence" value="ECO:0007669"/>
    <property type="project" value="TreeGrafter"/>
</dbReference>
<dbReference type="SUPFAM" id="SSF51679">
    <property type="entry name" value="Bacterial luciferase-like"/>
    <property type="match status" value="1"/>
</dbReference>
<protein>
    <submittedName>
        <fullName evidence="6">LLM class F420-dependent oxidoreductase</fullName>
    </submittedName>
</protein>
<gene>
    <name evidence="6" type="ORF">C5613_24880</name>
</gene>
<comment type="caution">
    <text evidence="6">The sequence shown here is derived from an EMBL/GenBank/DDBJ whole genome shotgun (WGS) entry which is preliminary data.</text>
</comment>
<dbReference type="Pfam" id="PF00296">
    <property type="entry name" value="Bac_luciferase"/>
    <property type="match status" value="1"/>
</dbReference>
<dbReference type="NCBIfam" id="TIGR03619">
    <property type="entry name" value="F420_Rv2161c"/>
    <property type="match status" value="1"/>
</dbReference>
<accession>A0A2S8J4I9</accession>
<dbReference type="PANTHER" id="PTHR42847">
    <property type="entry name" value="ALKANESULFONATE MONOOXYGENASE"/>
    <property type="match status" value="1"/>
</dbReference>
<reference evidence="7" key="1">
    <citation type="submission" date="2018-02" db="EMBL/GenBank/DDBJ databases">
        <title>Draft genome sequencing of Rhodococcus opacus KU647198.</title>
        <authorList>
            <person name="Zheng B.-X."/>
        </authorList>
    </citation>
    <scope>NUCLEOTIDE SEQUENCE [LARGE SCALE GENOMIC DNA]</scope>
    <source>
        <strain evidence="7">04-OD7</strain>
    </source>
</reference>
<dbReference type="AlphaFoldDB" id="A0A2S8J4I9"/>
<proteinExistence type="predicted"/>
<keyword evidence="2" id="KW-0288">FMN</keyword>
<evidence type="ECO:0000256" key="3">
    <source>
        <dbReference type="ARBA" id="ARBA00023002"/>
    </source>
</evidence>
<dbReference type="Proteomes" id="UP000239290">
    <property type="component" value="Unassembled WGS sequence"/>
</dbReference>
<evidence type="ECO:0000259" key="5">
    <source>
        <dbReference type="Pfam" id="PF00296"/>
    </source>
</evidence>
<keyword evidence="3" id="KW-0560">Oxidoreductase</keyword>
<evidence type="ECO:0000256" key="4">
    <source>
        <dbReference type="ARBA" id="ARBA00023033"/>
    </source>
</evidence>
<evidence type="ECO:0000256" key="2">
    <source>
        <dbReference type="ARBA" id="ARBA00022643"/>
    </source>
</evidence>
<dbReference type="InterPro" id="IPR019921">
    <property type="entry name" value="Lucif-like_OxRdtase_Rv2161c"/>
</dbReference>
<dbReference type="PANTHER" id="PTHR42847:SF4">
    <property type="entry name" value="ALKANESULFONATE MONOOXYGENASE-RELATED"/>
    <property type="match status" value="1"/>
</dbReference>
<organism evidence="6 7">
    <name type="scientific">Rhodococcus opacus</name>
    <name type="common">Nocardia opaca</name>
    <dbReference type="NCBI Taxonomy" id="37919"/>
    <lineage>
        <taxon>Bacteria</taxon>
        <taxon>Bacillati</taxon>
        <taxon>Actinomycetota</taxon>
        <taxon>Actinomycetes</taxon>
        <taxon>Mycobacteriales</taxon>
        <taxon>Nocardiaceae</taxon>
        <taxon>Rhodococcus</taxon>
    </lineage>
</organism>
<feature type="domain" description="Luciferase-like" evidence="5">
    <location>
        <begin position="16"/>
        <end position="244"/>
    </location>
</feature>
<evidence type="ECO:0000313" key="7">
    <source>
        <dbReference type="Proteomes" id="UP000239290"/>
    </source>
</evidence>
<evidence type="ECO:0000256" key="1">
    <source>
        <dbReference type="ARBA" id="ARBA00022630"/>
    </source>
</evidence>
<dbReference type="RefSeq" id="WP_105418423.1">
    <property type="nucleotide sequence ID" value="NZ_PUIO01000033.1"/>
</dbReference>
<keyword evidence="1" id="KW-0285">Flavoprotein</keyword>
<dbReference type="InterPro" id="IPR050172">
    <property type="entry name" value="SsuD_RutA_monooxygenase"/>
</dbReference>